<sequence length="118" mass="13180">MNNKCKELEMIVGDGVSWRLVGWLAFTPSRGVTGIETLKDLLDGPNEFVAAGFERFRPLNEMNSTARCFSRSLSRTRNPTKSPTSSMLPSLKQTHEQFNKGLCSTGGFIGKSNFNYLR</sequence>
<gene>
    <name evidence="1" type="ORF">SMTD_LOCUS6979</name>
</gene>
<dbReference type="Proteomes" id="UP000269396">
    <property type="component" value="Unassembled WGS sequence"/>
</dbReference>
<accession>A0A183NXZ3</accession>
<dbReference type="AlphaFoldDB" id="A0A183NXZ3"/>
<organism evidence="1 2">
    <name type="scientific">Schistosoma mattheei</name>
    <dbReference type="NCBI Taxonomy" id="31246"/>
    <lineage>
        <taxon>Eukaryota</taxon>
        <taxon>Metazoa</taxon>
        <taxon>Spiralia</taxon>
        <taxon>Lophotrochozoa</taxon>
        <taxon>Platyhelminthes</taxon>
        <taxon>Trematoda</taxon>
        <taxon>Digenea</taxon>
        <taxon>Strigeidida</taxon>
        <taxon>Schistosomatoidea</taxon>
        <taxon>Schistosomatidae</taxon>
        <taxon>Schistosoma</taxon>
    </lineage>
</organism>
<dbReference type="EMBL" id="UZAL01027924">
    <property type="protein sequence ID" value="VDP36862.1"/>
    <property type="molecule type" value="Genomic_DNA"/>
</dbReference>
<name>A0A183NXZ3_9TREM</name>
<keyword evidence="2" id="KW-1185">Reference proteome</keyword>
<evidence type="ECO:0000313" key="2">
    <source>
        <dbReference type="Proteomes" id="UP000269396"/>
    </source>
</evidence>
<evidence type="ECO:0000313" key="1">
    <source>
        <dbReference type="EMBL" id="VDP36862.1"/>
    </source>
</evidence>
<protein>
    <submittedName>
        <fullName evidence="1">Uncharacterized protein</fullName>
    </submittedName>
</protein>
<proteinExistence type="predicted"/>
<reference evidence="1 2" key="1">
    <citation type="submission" date="2018-11" db="EMBL/GenBank/DDBJ databases">
        <authorList>
            <consortium name="Pathogen Informatics"/>
        </authorList>
    </citation>
    <scope>NUCLEOTIDE SEQUENCE [LARGE SCALE GENOMIC DNA]</scope>
    <source>
        <strain>Denwood</strain>
        <strain evidence="2">Zambia</strain>
    </source>
</reference>